<keyword evidence="3" id="KW-1185">Reference proteome</keyword>
<name>A0A8J8P679_HALGN</name>
<protein>
    <recommendedName>
        <fullName evidence="4">TRP C-terminal domain-containing protein</fullName>
    </recommendedName>
</protein>
<dbReference type="Proteomes" id="UP000785679">
    <property type="component" value="Unassembled WGS sequence"/>
</dbReference>
<feature type="transmembrane region" description="Helical" evidence="1">
    <location>
        <begin position="274"/>
        <end position="294"/>
    </location>
</feature>
<evidence type="ECO:0000256" key="1">
    <source>
        <dbReference type="SAM" id="Phobius"/>
    </source>
</evidence>
<organism evidence="2 3">
    <name type="scientific">Halteria grandinella</name>
    <dbReference type="NCBI Taxonomy" id="5974"/>
    <lineage>
        <taxon>Eukaryota</taxon>
        <taxon>Sar</taxon>
        <taxon>Alveolata</taxon>
        <taxon>Ciliophora</taxon>
        <taxon>Intramacronucleata</taxon>
        <taxon>Spirotrichea</taxon>
        <taxon>Stichotrichia</taxon>
        <taxon>Sporadotrichida</taxon>
        <taxon>Halteriidae</taxon>
        <taxon>Halteria</taxon>
    </lineage>
</organism>
<dbReference type="AlphaFoldDB" id="A0A8J8P679"/>
<dbReference type="EMBL" id="RRYP01000974">
    <property type="protein sequence ID" value="TNV86575.1"/>
    <property type="molecule type" value="Genomic_DNA"/>
</dbReference>
<feature type="transmembrane region" description="Helical" evidence="1">
    <location>
        <begin position="82"/>
        <end position="106"/>
    </location>
</feature>
<feature type="transmembrane region" description="Helical" evidence="1">
    <location>
        <begin position="12"/>
        <end position="41"/>
    </location>
</feature>
<keyword evidence="1" id="KW-0472">Membrane</keyword>
<reference evidence="2" key="1">
    <citation type="submission" date="2019-06" db="EMBL/GenBank/DDBJ databases">
        <authorList>
            <person name="Zheng W."/>
        </authorList>
    </citation>
    <scope>NUCLEOTIDE SEQUENCE</scope>
    <source>
        <strain evidence="2">QDHG01</strain>
    </source>
</reference>
<evidence type="ECO:0000313" key="3">
    <source>
        <dbReference type="Proteomes" id="UP000785679"/>
    </source>
</evidence>
<feature type="transmembrane region" description="Helical" evidence="1">
    <location>
        <begin position="166"/>
        <end position="191"/>
    </location>
</feature>
<comment type="caution">
    <text evidence="2">The sequence shown here is derived from an EMBL/GenBank/DDBJ whole genome shotgun (WGS) entry which is preliminary data.</text>
</comment>
<feature type="transmembrane region" description="Helical" evidence="1">
    <location>
        <begin position="306"/>
        <end position="329"/>
    </location>
</feature>
<keyword evidence="1" id="KW-1133">Transmembrane helix</keyword>
<gene>
    <name evidence="2" type="ORF">FGO68_gene11002</name>
</gene>
<feature type="transmembrane region" description="Helical" evidence="1">
    <location>
        <begin position="218"/>
        <end position="238"/>
    </location>
</feature>
<sequence>MNLIWDMMNDLSFIISLGMISIPIPGIASPIQSMLSAIIYMDLLMTDKWLSPFLEWIVQNSEDEDSPLNLFLESQGFQSQLILYNLGSTLIFIEIQVFLLIYAGLMRLLSSMSILGKKQYEFLEKRLIWGGTIRFIIQQFQPLIFSSLINIRCASKQDLRAQSPGIRLNFCLSVIIFAVMLALLVIFHVIVKKGKAREYKYSTLIEGLNQTKNPFAQYWTVWTLYKWTLMCLILILLTDYPCQQLQLLTILSLLSASLQLSVQPMDSPLENAICLFNELMATCYLYVLIGLASAGDDIPLREALGLSLISLLILAIVVNMLKVFILIGVEIYKRIRKRWCNRERVTVSTVEAKKHPMPELEEIKEDIREEEEETEEFKGDARLKIKQSRIRRRLVILQEKRQNEAASVPHQYQNQSIWAEDVTSKQFR</sequence>
<proteinExistence type="predicted"/>
<dbReference type="OrthoDB" id="327433at2759"/>
<accession>A0A8J8P679</accession>
<keyword evidence="1" id="KW-0812">Transmembrane</keyword>
<evidence type="ECO:0008006" key="4">
    <source>
        <dbReference type="Google" id="ProtNLM"/>
    </source>
</evidence>
<evidence type="ECO:0000313" key="2">
    <source>
        <dbReference type="EMBL" id="TNV86575.1"/>
    </source>
</evidence>